<gene>
    <name evidence="1" type="ORF">CCHLO57077_00011549</name>
</gene>
<reference evidence="1" key="1">
    <citation type="submission" date="2023-01" db="EMBL/GenBank/DDBJ databases">
        <authorList>
            <person name="Piombo E."/>
        </authorList>
    </citation>
    <scope>NUCLEOTIDE SEQUENCE</scope>
</reference>
<protein>
    <recommendedName>
        <fullName evidence="3">C2H2-type domain-containing protein</fullName>
    </recommendedName>
</protein>
<proteinExistence type="predicted"/>
<evidence type="ECO:0008006" key="3">
    <source>
        <dbReference type="Google" id="ProtNLM"/>
    </source>
</evidence>
<evidence type="ECO:0000313" key="2">
    <source>
        <dbReference type="Proteomes" id="UP001160390"/>
    </source>
</evidence>
<name>A0AA35QD19_9HYPO</name>
<evidence type="ECO:0000313" key="1">
    <source>
        <dbReference type="EMBL" id="CAI6099795.1"/>
    </source>
</evidence>
<dbReference type="PANTHER" id="PTHR35391:SF5">
    <property type="entry name" value="DUF6590 DOMAIN-CONTAINING PROTEIN"/>
    <property type="match status" value="1"/>
</dbReference>
<comment type="caution">
    <text evidence="1">The sequence shown here is derived from an EMBL/GenBank/DDBJ whole genome shotgun (WGS) entry which is preliminary data.</text>
</comment>
<dbReference type="EMBL" id="CABFNP030001329">
    <property type="protein sequence ID" value="CAI6099795.1"/>
    <property type="molecule type" value="Genomic_DNA"/>
</dbReference>
<sequence length="508" mass="57746">MALSVADDHLTRAIRRRTLDCIHLFDDIEDDCDRSMLSREINPDAYFPDAEKRPSFTFFSTRDHFDCWTHVNGVISPKPSSLNFEPEESEYYANRLMEHLGNISKDLTFIYNSYAKAPIDPTSEFIKTYEDVTASLHMTVSLLYGVANFIRLLWKQHVVRTKMVTFSPSRFTAEDRTFQDYITDLVRHRFPAAGALLHTQLGESIVSRRRTLLNKCHHAKKNTATRALMDGTSVAKHGGEVPPSAELDASLSAQKRAPHHLKGLVSGSSEVVRLGAQEGIKSIRLPNTKAFRPMISTIHLSNDECFEYPPTPVIAEGQTRFQCPFCSDELESGSDASKAWKDHIHQDLTPYPCLLPQCADASTFFASRTKWKTHMETRHGSKWVYEVSPNWYCGFGHDQNFNTEWEWRQHMTDTKSHSFTENDLEILVDDMNETVPYSKFLCPLCKKHPKNAEQLLGKDNTSPELISNLLDHVANHLESLALMALPSLQHPELADQGILRLPGREEAV</sequence>
<organism evidence="1 2">
    <name type="scientific">Clonostachys chloroleuca</name>
    <dbReference type="NCBI Taxonomy" id="1926264"/>
    <lineage>
        <taxon>Eukaryota</taxon>
        <taxon>Fungi</taxon>
        <taxon>Dikarya</taxon>
        <taxon>Ascomycota</taxon>
        <taxon>Pezizomycotina</taxon>
        <taxon>Sordariomycetes</taxon>
        <taxon>Hypocreomycetidae</taxon>
        <taxon>Hypocreales</taxon>
        <taxon>Bionectriaceae</taxon>
        <taxon>Clonostachys</taxon>
    </lineage>
</organism>
<dbReference type="AlphaFoldDB" id="A0AA35QD19"/>
<accession>A0AA35QD19</accession>
<dbReference type="Proteomes" id="UP001160390">
    <property type="component" value="Unassembled WGS sequence"/>
</dbReference>
<dbReference type="PANTHER" id="PTHR35391">
    <property type="entry name" value="C2H2-TYPE DOMAIN-CONTAINING PROTEIN-RELATED"/>
    <property type="match status" value="1"/>
</dbReference>
<keyword evidence="2" id="KW-1185">Reference proteome</keyword>